<dbReference type="PANTHER" id="PTHR16184:SF6">
    <property type="entry name" value="ELONGATOR COMPLEX PROTEIN 6"/>
    <property type="match status" value="1"/>
</dbReference>
<organism evidence="5">
    <name type="scientific">Bracon brevicornis</name>
    <dbReference type="NCBI Taxonomy" id="1563983"/>
    <lineage>
        <taxon>Eukaryota</taxon>
        <taxon>Metazoa</taxon>
        <taxon>Ecdysozoa</taxon>
        <taxon>Arthropoda</taxon>
        <taxon>Hexapoda</taxon>
        <taxon>Insecta</taxon>
        <taxon>Pterygota</taxon>
        <taxon>Neoptera</taxon>
        <taxon>Endopterygota</taxon>
        <taxon>Hymenoptera</taxon>
        <taxon>Apocrita</taxon>
        <taxon>Ichneumonoidea</taxon>
        <taxon>Braconidae</taxon>
        <taxon>Braconinae</taxon>
        <taxon>Bracon</taxon>
    </lineage>
</organism>
<evidence type="ECO:0000259" key="4">
    <source>
        <dbReference type="PROSITE" id="PS50112"/>
    </source>
</evidence>
<dbReference type="AlphaFoldDB" id="A0A6V7KPE0"/>
<dbReference type="PANTHER" id="PTHR16184">
    <property type="entry name" value="ELONGATOR COMPLEX PROTEIN 6"/>
    <property type="match status" value="1"/>
</dbReference>
<evidence type="ECO:0000256" key="3">
    <source>
        <dbReference type="ARBA" id="ARBA00020263"/>
    </source>
</evidence>
<dbReference type="GO" id="GO:0033588">
    <property type="term" value="C:elongator holoenzyme complex"/>
    <property type="evidence" value="ECO:0007669"/>
    <property type="project" value="InterPro"/>
</dbReference>
<dbReference type="EMBL" id="CADCXW020000286">
    <property type="protein sequence ID" value="CAD1566142.1"/>
    <property type="molecule type" value="Genomic_DNA"/>
</dbReference>
<dbReference type="Pfam" id="PF09807">
    <property type="entry name" value="ELP6"/>
    <property type="match status" value="1"/>
</dbReference>
<protein>
    <recommendedName>
        <fullName evidence="3">Elongator complex protein 6</fullName>
    </recommendedName>
</protein>
<dbReference type="CDD" id="cd19495">
    <property type="entry name" value="Elp6"/>
    <property type="match status" value="1"/>
</dbReference>
<accession>A0A6V7KPE0</accession>
<gene>
    <name evidence="5" type="ORF">BBRV_LOCUS85535</name>
    <name evidence="6" type="ORF">BBRV_LOCUS85634</name>
</gene>
<feature type="domain" description="PAS" evidence="4">
    <location>
        <begin position="1"/>
        <end position="46"/>
    </location>
</feature>
<dbReference type="GO" id="GO:0002098">
    <property type="term" value="P:tRNA wobble uridine modification"/>
    <property type="evidence" value="ECO:0007669"/>
    <property type="project" value="InterPro"/>
</dbReference>
<dbReference type="UniPathway" id="UPA00988"/>
<sequence>MTDSVRRAIGIDQVDLTGKMVVLEEQHGSDGNFLVNTMISHALERGNGICLVLFHNTFGHYHNIGMKLGYNLNVLRERGEVTVVEPMKMIADEIGHDEVDASSEEISEDLRKKINENIIPDAMKLDEDLVLHLFEALKKKYYEAAQVREKVTVIVDDLSHLFDMNLSLADVWTYVRFLRSLMQYEPKMSICIMTHTYRTNTDTCQPDIIVVGLRRMAHLSVIVEPLATGHANDISGKMAVVWRIDALRKKHHWPEKMDYLYKLLDRQIKVFPPGGKDALS</sequence>
<evidence type="ECO:0000313" key="6">
    <source>
        <dbReference type="EMBL" id="CAD1566186.1"/>
    </source>
</evidence>
<dbReference type="InterPro" id="IPR000014">
    <property type="entry name" value="PAS"/>
</dbReference>
<dbReference type="PROSITE" id="PS50112">
    <property type="entry name" value="PAS"/>
    <property type="match status" value="1"/>
</dbReference>
<evidence type="ECO:0000313" key="5">
    <source>
        <dbReference type="EMBL" id="CAD1566142.1"/>
    </source>
</evidence>
<dbReference type="EMBL" id="CADCXW020000287">
    <property type="protein sequence ID" value="CAD1566186.1"/>
    <property type="molecule type" value="Genomic_DNA"/>
</dbReference>
<dbReference type="Gene3D" id="3.40.50.300">
    <property type="entry name" value="P-loop containing nucleotide triphosphate hydrolases"/>
    <property type="match status" value="1"/>
</dbReference>
<dbReference type="InterPro" id="IPR018627">
    <property type="entry name" value="ELP6"/>
</dbReference>
<reference evidence="5" key="1">
    <citation type="submission" date="2020-07" db="EMBL/GenBank/DDBJ databases">
        <authorList>
            <person name="Ferguson B K."/>
        </authorList>
    </citation>
    <scope>NUCLEOTIDE SEQUENCE</scope>
    <source>
        <strain evidence="5">L06</strain>
    </source>
</reference>
<dbReference type="InterPro" id="IPR027417">
    <property type="entry name" value="P-loop_NTPase"/>
</dbReference>
<comment type="similarity">
    <text evidence="2">Belongs to the ELP6 family.</text>
</comment>
<evidence type="ECO:0000256" key="1">
    <source>
        <dbReference type="ARBA" id="ARBA00005043"/>
    </source>
</evidence>
<name>A0A6V7KPE0_9HYME</name>
<comment type="pathway">
    <text evidence="1">tRNA modification; 5-methoxycarbonylmethyl-2-thiouridine-tRNA biosynthesis.</text>
</comment>
<evidence type="ECO:0000256" key="2">
    <source>
        <dbReference type="ARBA" id="ARBA00008837"/>
    </source>
</evidence>
<proteinExistence type="inferred from homology"/>